<keyword evidence="3" id="KW-1185">Reference proteome</keyword>
<dbReference type="SUPFAM" id="SSF55781">
    <property type="entry name" value="GAF domain-like"/>
    <property type="match status" value="1"/>
</dbReference>
<protein>
    <submittedName>
        <fullName evidence="2">Gaf sensor protein</fullName>
    </submittedName>
</protein>
<evidence type="ECO:0000313" key="3">
    <source>
        <dbReference type="Proteomes" id="UP000237350"/>
    </source>
</evidence>
<accession>A0A2S4K165</accession>
<dbReference type="AlphaFoldDB" id="A0A2S4K165"/>
<sequence length="167" mass="18492">MKGNIDYETLLQQSRQELLRGAPRQAGLQLVCDLLRREVPHYDWFGLYIAVPGERMLVLGPFAGEPTEHVRIPYGRGICGQAAERAETFLVDDVSAQENYLACSLSVRSEIVVPIFGPAGSDRERVVIGEIDIDSHRPGAFSGDDERFLQALAPEMAPFIPRVPSGR</sequence>
<dbReference type="InterPro" id="IPR029016">
    <property type="entry name" value="GAF-like_dom_sf"/>
</dbReference>
<evidence type="ECO:0000313" key="2">
    <source>
        <dbReference type="EMBL" id="POR05507.1"/>
    </source>
</evidence>
<reference evidence="3" key="1">
    <citation type="submission" date="2015-12" db="EMBL/GenBank/DDBJ databases">
        <authorList>
            <person name="Lodha T.D."/>
            <person name="Chintalapati S."/>
            <person name="Chintalapati V.R."/>
            <person name="Sravanthi T."/>
        </authorList>
    </citation>
    <scope>NUCLEOTIDE SEQUENCE [LARGE SCALE GENOMIC DNA]</scope>
    <source>
        <strain evidence="3">JC133</strain>
    </source>
</reference>
<evidence type="ECO:0000259" key="1">
    <source>
        <dbReference type="Pfam" id="PF13185"/>
    </source>
</evidence>
<gene>
    <name evidence="2" type="ORF">AU468_00750</name>
</gene>
<comment type="caution">
    <text evidence="2">The sequence shown here is derived from an EMBL/GenBank/DDBJ whole genome shotgun (WGS) entry which is preliminary data.</text>
</comment>
<organism evidence="2 3">
    <name type="scientific">Alkalispirochaeta sphaeroplastigenens</name>
    <dbReference type="NCBI Taxonomy" id="1187066"/>
    <lineage>
        <taxon>Bacteria</taxon>
        <taxon>Pseudomonadati</taxon>
        <taxon>Spirochaetota</taxon>
        <taxon>Spirochaetia</taxon>
        <taxon>Spirochaetales</taxon>
        <taxon>Spirochaetaceae</taxon>
        <taxon>Alkalispirochaeta</taxon>
    </lineage>
</organism>
<proteinExistence type="predicted"/>
<dbReference type="Proteomes" id="UP000237350">
    <property type="component" value="Unassembled WGS sequence"/>
</dbReference>
<dbReference type="RefSeq" id="WP_103679135.1">
    <property type="nucleotide sequence ID" value="NZ_LPWH01000002.1"/>
</dbReference>
<dbReference type="Gene3D" id="3.30.450.40">
    <property type="match status" value="1"/>
</dbReference>
<dbReference type="Pfam" id="PF13185">
    <property type="entry name" value="GAF_2"/>
    <property type="match status" value="1"/>
</dbReference>
<dbReference type="OrthoDB" id="9796252at2"/>
<dbReference type="InterPro" id="IPR003018">
    <property type="entry name" value="GAF"/>
</dbReference>
<name>A0A2S4K165_9SPIO</name>
<feature type="domain" description="GAF" evidence="1">
    <location>
        <begin position="28"/>
        <end position="157"/>
    </location>
</feature>
<dbReference type="EMBL" id="LPWH01000002">
    <property type="protein sequence ID" value="POR05507.1"/>
    <property type="molecule type" value="Genomic_DNA"/>
</dbReference>